<reference evidence="1 2" key="1">
    <citation type="submission" date="2017-03" db="EMBL/GenBank/DDBJ databases">
        <title>An alternative strategy for trypanosome survival in the mammalian bloodstream revealed through genome and transcriptome analysis of the ubiquitous bovine parasite Trypanosoma (Megatrypanum) theileri.</title>
        <authorList>
            <person name="Kelly S."/>
            <person name="Ivens A."/>
            <person name="Mott A."/>
            <person name="O'Neill E."/>
            <person name="Emms D."/>
            <person name="Macleod O."/>
            <person name="Voorheis P."/>
            <person name="Matthews J."/>
            <person name="Matthews K."/>
            <person name="Carrington M."/>
        </authorList>
    </citation>
    <scope>NUCLEOTIDE SEQUENCE [LARGE SCALE GENOMIC DNA]</scope>
    <source>
        <strain evidence="1">Edinburgh</strain>
    </source>
</reference>
<dbReference type="Proteomes" id="UP000192257">
    <property type="component" value="Unassembled WGS sequence"/>
</dbReference>
<dbReference type="AlphaFoldDB" id="A0A1X0NM75"/>
<organism evidence="1 2">
    <name type="scientific">Trypanosoma theileri</name>
    <dbReference type="NCBI Taxonomy" id="67003"/>
    <lineage>
        <taxon>Eukaryota</taxon>
        <taxon>Discoba</taxon>
        <taxon>Euglenozoa</taxon>
        <taxon>Kinetoplastea</taxon>
        <taxon>Metakinetoplastina</taxon>
        <taxon>Trypanosomatida</taxon>
        <taxon>Trypanosomatidae</taxon>
        <taxon>Trypanosoma</taxon>
    </lineage>
</organism>
<accession>A0A1X0NM75</accession>
<name>A0A1X0NM75_9TRYP</name>
<proteinExistence type="predicted"/>
<dbReference type="RefSeq" id="XP_028879908.1">
    <property type="nucleotide sequence ID" value="XM_029028784.1"/>
</dbReference>
<gene>
    <name evidence="1" type="ORF">TM35_000321570</name>
</gene>
<evidence type="ECO:0000313" key="2">
    <source>
        <dbReference type="Proteomes" id="UP000192257"/>
    </source>
</evidence>
<comment type="caution">
    <text evidence="1">The sequence shown here is derived from an EMBL/GenBank/DDBJ whole genome shotgun (WGS) entry which is preliminary data.</text>
</comment>
<sequence length="140" mass="15209">MGAGTRHRRGSETGNPIGFGQVFVGFEVVNPKEKFLKAQLRLGGPAVFEKRFHGRAWGREKMKSSPSLAIPASGGFGPASVALPARWSSSVYFLGLRRVGFVFGYFAKGLRYGGWRGPVSGFSGVWRSWSVRAEGRVVVS</sequence>
<protein>
    <submittedName>
        <fullName evidence="1">Uncharacterized protein</fullName>
    </submittedName>
</protein>
<evidence type="ECO:0000313" key="1">
    <source>
        <dbReference type="EMBL" id="ORC85842.1"/>
    </source>
</evidence>
<dbReference type="VEuPathDB" id="TriTrypDB:TM35_000321570"/>
<dbReference type="EMBL" id="NBCO01000032">
    <property type="protein sequence ID" value="ORC85842.1"/>
    <property type="molecule type" value="Genomic_DNA"/>
</dbReference>
<dbReference type="GeneID" id="39988564"/>
<keyword evidence="2" id="KW-1185">Reference proteome</keyword>